<comment type="caution">
    <text evidence="2">The sequence shown here is derived from an EMBL/GenBank/DDBJ whole genome shotgun (WGS) entry which is preliminary data.</text>
</comment>
<accession>A0A419SC87</accession>
<dbReference type="OrthoDB" id="826649at2"/>
<dbReference type="SUPFAM" id="SSF51182">
    <property type="entry name" value="RmlC-like cupins"/>
    <property type="match status" value="1"/>
</dbReference>
<organism evidence="2 3">
    <name type="scientific">Pelobium manganitolerans</name>
    <dbReference type="NCBI Taxonomy" id="1842495"/>
    <lineage>
        <taxon>Bacteria</taxon>
        <taxon>Pseudomonadati</taxon>
        <taxon>Bacteroidota</taxon>
        <taxon>Sphingobacteriia</taxon>
        <taxon>Sphingobacteriales</taxon>
        <taxon>Sphingobacteriaceae</taxon>
        <taxon>Pelobium</taxon>
    </lineage>
</organism>
<proteinExistence type="predicted"/>
<dbReference type="InterPro" id="IPR011051">
    <property type="entry name" value="RmlC_Cupin_sf"/>
</dbReference>
<dbReference type="AlphaFoldDB" id="A0A419SC87"/>
<dbReference type="InterPro" id="IPR014710">
    <property type="entry name" value="RmlC-like_jellyroll"/>
</dbReference>
<dbReference type="RefSeq" id="WP_120180350.1">
    <property type="nucleotide sequence ID" value="NZ_MBTA01000001.1"/>
</dbReference>
<gene>
    <name evidence="2" type="ORF">BCY91_02120</name>
</gene>
<evidence type="ECO:0000259" key="1">
    <source>
        <dbReference type="Pfam" id="PF05523"/>
    </source>
</evidence>
<dbReference type="InterPro" id="IPR008894">
    <property type="entry name" value="QdtA_cupin_dom"/>
</dbReference>
<reference evidence="2 3" key="1">
    <citation type="submission" date="2016-07" db="EMBL/GenBank/DDBJ databases">
        <title>Genome of Pelobium manganitolerans.</title>
        <authorList>
            <person name="Wu S."/>
            <person name="Wang G."/>
        </authorList>
    </citation>
    <scope>NUCLEOTIDE SEQUENCE [LARGE SCALE GENOMIC DNA]</scope>
    <source>
        <strain evidence="2 3">YS-25</strain>
    </source>
</reference>
<feature type="domain" description="Sugar 3,4-ketoisomerase QdtA cupin" evidence="1">
    <location>
        <begin position="12"/>
        <end position="141"/>
    </location>
</feature>
<protein>
    <recommendedName>
        <fullName evidence="1">Sugar 3,4-ketoisomerase QdtA cupin domain-containing protein</fullName>
    </recommendedName>
</protein>
<dbReference type="Pfam" id="PF05523">
    <property type="entry name" value="FdtA"/>
    <property type="match status" value="1"/>
</dbReference>
<name>A0A419SC87_9SPHI</name>
<dbReference type="Gene3D" id="2.60.120.10">
    <property type="entry name" value="Jelly Rolls"/>
    <property type="match status" value="1"/>
</dbReference>
<evidence type="ECO:0000313" key="3">
    <source>
        <dbReference type="Proteomes" id="UP000283433"/>
    </source>
</evidence>
<sequence>MLNRPKVINGGSHTDVRGTLGFVNDFDMAEVKRFYKISHPDTTVVRAWRAHKIEQRWFHATQGAFEIKLVEIDNWDNPNPHLKQHHFDLSAKENTVLHVPKGYASSLRALEPNSTLLIFADSKIDEVVKDDYLFATDYFIELK</sequence>
<evidence type="ECO:0000313" key="2">
    <source>
        <dbReference type="EMBL" id="RKD20434.1"/>
    </source>
</evidence>
<keyword evidence="3" id="KW-1185">Reference proteome</keyword>
<dbReference type="Proteomes" id="UP000283433">
    <property type="component" value="Unassembled WGS sequence"/>
</dbReference>
<dbReference type="EMBL" id="MBTA01000001">
    <property type="protein sequence ID" value="RKD20434.1"/>
    <property type="molecule type" value="Genomic_DNA"/>
</dbReference>